<dbReference type="InterPro" id="IPR045339">
    <property type="entry name" value="DUF6534"/>
</dbReference>
<sequence>MAATLRSLAFGATLVDKVLTPDPVGSSNAKYILIALTTAMTTDIVISISVIHYCYTKKESDSSQQNRRLISRLLIHFIKTGAIPCLFATTILVLYVVCGNVSFAVSAAQCLGRVYTSTMLFTLLFRDRVRKDRSLYPSAINISLNIGGPSTLTVPPDIVSSPLVFATPPQDKTSFSSEQLDAV</sequence>
<name>A0A409YGJ0_9AGAR</name>
<feature type="domain" description="DUF6534" evidence="2">
    <location>
        <begin position="39"/>
        <end position="127"/>
    </location>
</feature>
<dbReference type="Pfam" id="PF20152">
    <property type="entry name" value="DUF6534"/>
    <property type="match status" value="1"/>
</dbReference>
<keyword evidence="4" id="KW-1185">Reference proteome</keyword>
<keyword evidence="1" id="KW-0812">Transmembrane</keyword>
<feature type="transmembrane region" description="Helical" evidence="1">
    <location>
        <begin position="76"/>
        <end position="97"/>
    </location>
</feature>
<organism evidence="3 4">
    <name type="scientific">Panaeolus cyanescens</name>
    <dbReference type="NCBI Taxonomy" id="181874"/>
    <lineage>
        <taxon>Eukaryota</taxon>
        <taxon>Fungi</taxon>
        <taxon>Dikarya</taxon>
        <taxon>Basidiomycota</taxon>
        <taxon>Agaricomycotina</taxon>
        <taxon>Agaricomycetes</taxon>
        <taxon>Agaricomycetidae</taxon>
        <taxon>Agaricales</taxon>
        <taxon>Agaricineae</taxon>
        <taxon>Galeropsidaceae</taxon>
        <taxon>Panaeolus</taxon>
    </lineage>
</organism>
<accession>A0A409YGJ0</accession>
<feature type="transmembrane region" description="Helical" evidence="1">
    <location>
        <begin position="103"/>
        <end position="125"/>
    </location>
</feature>
<protein>
    <recommendedName>
        <fullName evidence="2">DUF6534 domain-containing protein</fullName>
    </recommendedName>
</protein>
<gene>
    <name evidence="3" type="ORF">CVT24_011343</name>
</gene>
<proteinExistence type="predicted"/>
<evidence type="ECO:0000259" key="2">
    <source>
        <dbReference type="Pfam" id="PF20152"/>
    </source>
</evidence>
<dbReference type="InParanoid" id="A0A409YGJ0"/>
<dbReference type="Proteomes" id="UP000284842">
    <property type="component" value="Unassembled WGS sequence"/>
</dbReference>
<dbReference type="EMBL" id="NHTK01001187">
    <property type="protein sequence ID" value="PPR02136.1"/>
    <property type="molecule type" value="Genomic_DNA"/>
</dbReference>
<evidence type="ECO:0000256" key="1">
    <source>
        <dbReference type="SAM" id="Phobius"/>
    </source>
</evidence>
<dbReference type="OrthoDB" id="3203775at2759"/>
<reference evidence="3 4" key="1">
    <citation type="journal article" date="2018" name="Evol. Lett.">
        <title>Horizontal gene cluster transfer increased hallucinogenic mushroom diversity.</title>
        <authorList>
            <person name="Reynolds H.T."/>
            <person name="Vijayakumar V."/>
            <person name="Gluck-Thaler E."/>
            <person name="Korotkin H.B."/>
            <person name="Matheny P.B."/>
            <person name="Slot J.C."/>
        </authorList>
    </citation>
    <scope>NUCLEOTIDE SEQUENCE [LARGE SCALE GENOMIC DNA]</scope>
    <source>
        <strain evidence="3 4">2629</strain>
    </source>
</reference>
<dbReference type="AlphaFoldDB" id="A0A409YGJ0"/>
<evidence type="ECO:0000313" key="3">
    <source>
        <dbReference type="EMBL" id="PPR02136.1"/>
    </source>
</evidence>
<keyword evidence="1" id="KW-1133">Transmembrane helix</keyword>
<evidence type="ECO:0000313" key="4">
    <source>
        <dbReference type="Proteomes" id="UP000284842"/>
    </source>
</evidence>
<feature type="transmembrane region" description="Helical" evidence="1">
    <location>
        <begin position="31"/>
        <end position="55"/>
    </location>
</feature>
<keyword evidence="1" id="KW-0472">Membrane</keyword>
<comment type="caution">
    <text evidence="3">The sequence shown here is derived from an EMBL/GenBank/DDBJ whole genome shotgun (WGS) entry which is preliminary data.</text>
</comment>